<accession>A0ABP1R660</accession>
<name>A0ABP1R660_9HEXA</name>
<reference evidence="1 2" key="1">
    <citation type="submission" date="2024-08" db="EMBL/GenBank/DDBJ databases">
        <authorList>
            <person name="Cucini C."/>
            <person name="Frati F."/>
        </authorList>
    </citation>
    <scope>NUCLEOTIDE SEQUENCE [LARGE SCALE GENOMIC DNA]</scope>
</reference>
<protein>
    <submittedName>
        <fullName evidence="1">Uncharacterized protein</fullName>
    </submittedName>
</protein>
<comment type="caution">
    <text evidence="1">The sequence shown here is derived from an EMBL/GenBank/DDBJ whole genome shotgun (WGS) entry which is preliminary data.</text>
</comment>
<dbReference type="Proteomes" id="UP001642540">
    <property type="component" value="Unassembled WGS sequence"/>
</dbReference>
<evidence type="ECO:0000313" key="1">
    <source>
        <dbReference type="EMBL" id="CAL8120995.1"/>
    </source>
</evidence>
<organism evidence="1 2">
    <name type="scientific">Orchesella dallaii</name>
    <dbReference type="NCBI Taxonomy" id="48710"/>
    <lineage>
        <taxon>Eukaryota</taxon>
        <taxon>Metazoa</taxon>
        <taxon>Ecdysozoa</taxon>
        <taxon>Arthropoda</taxon>
        <taxon>Hexapoda</taxon>
        <taxon>Collembola</taxon>
        <taxon>Entomobryomorpha</taxon>
        <taxon>Entomobryoidea</taxon>
        <taxon>Orchesellidae</taxon>
        <taxon>Orchesellinae</taxon>
        <taxon>Orchesella</taxon>
    </lineage>
</organism>
<sequence>MLYYCKICTHSASQIPKAKLNYSPKSYFKRKDLDSSNLKGHGHSNLAAMVRMREQQATIVGEWAMSKEIHKILPKRNDFVSIFAQQTSDESTMRLGREACQQMMR</sequence>
<evidence type="ECO:0000313" key="2">
    <source>
        <dbReference type="Proteomes" id="UP001642540"/>
    </source>
</evidence>
<keyword evidence="2" id="KW-1185">Reference proteome</keyword>
<gene>
    <name evidence="1" type="ORF">ODALV1_LOCUS19171</name>
</gene>
<proteinExistence type="predicted"/>
<dbReference type="EMBL" id="CAXLJM020000065">
    <property type="protein sequence ID" value="CAL8120995.1"/>
    <property type="molecule type" value="Genomic_DNA"/>
</dbReference>